<dbReference type="GO" id="GO:0008861">
    <property type="term" value="F:formate C-acetyltransferase activity"/>
    <property type="evidence" value="ECO:0007669"/>
    <property type="project" value="UniProtKB-EC"/>
</dbReference>
<dbReference type="EC" id="2.3.1.54" evidence="6"/>
<dbReference type="AlphaFoldDB" id="D1ARQ1"/>
<dbReference type="NCBIfam" id="TIGR01774">
    <property type="entry name" value="PFL2-3"/>
    <property type="match status" value="1"/>
</dbReference>
<keyword evidence="6" id="KW-0670">Pyruvate</keyword>
<feature type="domain" description="Glycine radical" evidence="4">
    <location>
        <begin position="686"/>
        <end position="807"/>
    </location>
</feature>
<dbReference type="InterPro" id="IPR051215">
    <property type="entry name" value="GRE"/>
</dbReference>
<dbReference type="InterPro" id="IPR010098">
    <property type="entry name" value="PFL2/GDeHydtase_fam"/>
</dbReference>
<evidence type="ECO:0000256" key="3">
    <source>
        <dbReference type="PROSITE-ProRule" id="PRU00493"/>
    </source>
</evidence>
<protein>
    <submittedName>
        <fullName evidence="6">Pyruvate formate-lyase</fullName>
        <ecNumber evidence="6">2.3.1.54</ecNumber>
    </submittedName>
</protein>
<name>D1ARQ1_SEBTE</name>
<dbReference type="HOGENOM" id="CLU_009096_0_1_0"/>
<dbReference type="Pfam" id="PF02901">
    <property type="entry name" value="PFL-like"/>
    <property type="match status" value="1"/>
</dbReference>
<feature type="modified residue" description="Glycine radical" evidence="3">
    <location>
        <position position="782"/>
    </location>
</feature>
<dbReference type="Proteomes" id="UP000000845">
    <property type="component" value="Chromosome"/>
</dbReference>
<evidence type="ECO:0000256" key="2">
    <source>
        <dbReference type="ARBA" id="ARBA00023239"/>
    </source>
</evidence>
<dbReference type="EMBL" id="CP001739">
    <property type="protein sequence ID" value="ACZ10537.1"/>
    <property type="molecule type" value="Genomic_DNA"/>
</dbReference>
<proteinExistence type="predicted"/>
<evidence type="ECO:0000313" key="7">
    <source>
        <dbReference type="Proteomes" id="UP000000845"/>
    </source>
</evidence>
<sequence>MTDFLSFKPQNNDCDFKRIEYLQEKMNNRIPVICPERAEIITESFKKTEGEPVVIRRAKALDEILSKMSIYIEEGMLIIGNQASSNFAAPIFPEYSFNWVINELDEFSKRSGDYFNITEETKDRLRVLQDYWQGITHQDNVLHNLPEINRKAEEQGVLHRGGISMSGDGHIIPNHDLVLAEGFGGLARIAEENSKREGLTQEQKDFYEAVKITMNAALKYIKRFSELAAREAEKETDEKRKNELKDLSKMFAHLMEGKAESFHEAVEAVYLTHLLMMIESNGHSFSFGRFDQYIYPYYKADIDSGKISKEKALEIITHFFLMTNSLNKVRPWGHTQYSGGYPLYSNLIVGGMKPDGSEGTNDISYLCLEAMNLSRLPEPNLSVRFCEETPRSLLKDSARLIRKGFGMPSLFCDEVVIPAMMTLDLDIETARDYASMGCVETAIPGKWGHRATGMTYINFGKILELIMNNGMDPASGIQLFSITGKNDRNIDFKSYDELWKAWETALKFYSDLAVDCDLVCDRSLKHFDADAFASATINCSLERGKTLKNGGAEYDYVSQSNIGPSVVGDSLAAVKKLVFDDKVITMKQLRDAMDTNFEGIEGAKIRKLCRQAPKFGNDIDYVDNIVADVYESYLALLPNYHTDRYGCGPKGCGYTMSTSNITSYVPNGFDVGATPDGRFAGKPLNEGASPCLGADKEGPTAVINSVSKLPNKKIAGGQLLNMRFAPGALAGEENLEKFVSFIEAARYKNIFHNQFNIVDGATLKAAKENPEEHADLMVRVAGYCALFSTLMPEAQDAIIERTELDWN</sequence>
<dbReference type="PROSITE" id="PS51149">
    <property type="entry name" value="GLY_RADICAL_2"/>
    <property type="match status" value="1"/>
</dbReference>
<dbReference type="GO" id="GO:0005829">
    <property type="term" value="C:cytosol"/>
    <property type="evidence" value="ECO:0007669"/>
    <property type="project" value="TreeGrafter"/>
</dbReference>
<organism evidence="6 7">
    <name type="scientific">Sebaldella termitidis (strain ATCC 33386 / NCTC 11300)</name>
    <dbReference type="NCBI Taxonomy" id="526218"/>
    <lineage>
        <taxon>Bacteria</taxon>
        <taxon>Fusobacteriati</taxon>
        <taxon>Fusobacteriota</taxon>
        <taxon>Fusobacteriia</taxon>
        <taxon>Fusobacteriales</taxon>
        <taxon>Leptotrichiaceae</taxon>
        <taxon>Sebaldella</taxon>
    </lineage>
</organism>
<keyword evidence="6" id="KW-0808">Transferase</keyword>
<dbReference type="RefSeq" id="WP_012863119.1">
    <property type="nucleotide sequence ID" value="NC_013517.1"/>
</dbReference>
<keyword evidence="1 3" id="KW-0556">Organic radical</keyword>
<reference evidence="6 7" key="2">
    <citation type="journal article" date="2010" name="Stand. Genomic Sci.">
        <title>Complete genome sequence of Sebaldella termitidis type strain (NCTC 11300).</title>
        <authorList>
            <person name="Harmon-Smith M."/>
            <person name="Celia L."/>
            <person name="Chertkov O."/>
            <person name="Lapidus A."/>
            <person name="Copeland A."/>
            <person name="Glavina Del Rio T."/>
            <person name="Nolan M."/>
            <person name="Lucas S."/>
            <person name="Tice H."/>
            <person name="Cheng J.F."/>
            <person name="Han C."/>
            <person name="Detter J.C."/>
            <person name="Bruce D."/>
            <person name="Goodwin L."/>
            <person name="Pitluck S."/>
            <person name="Pati A."/>
            <person name="Liolios K."/>
            <person name="Ivanova N."/>
            <person name="Mavromatis K."/>
            <person name="Mikhailova N."/>
            <person name="Chen A."/>
            <person name="Palaniappan K."/>
            <person name="Land M."/>
            <person name="Hauser L."/>
            <person name="Chang Y.J."/>
            <person name="Jeffries C.D."/>
            <person name="Brettin T."/>
            <person name="Goker M."/>
            <person name="Beck B."/>
            <person name="Bristow J."/>
            <person name="Eisen J.A."/>
            <person name="Markowitz V."/>
            <person name="Hugenholtz P."/>
            <person name="Kyrpides N.C."/>
            <person name="Klenk H.P."/>
            <person name="Chen F."/>
        </authorList>
    </citation>
    <scope>NUCLEOTIDE SEQUENCE [LARGE SCALE GENOMIC DNA]</scope>
    <source>
        <strain evidence="7">ATCC 33386 / NCTC 11300</strain>
    </source>
</reference>
<dbReference type="InterPro" id="IPR001150">
    <property type="entry name" value="Gly_radical"/>
</dbReference>
<dbReference type="KEGG" id="str:Sterm_3703"/>
<evidence type="ECO:0000313" key="6">
    <source>
        <dbReference type="EMBL" id="ACZ10537.1"/>
    </source>
</evidence>
<evidence type="ECO:0000259" key="5">
    <source>
        <dbReference type="PROSITE" id="PS51554"/>
    </source>
</evidence>
<keyword evidence="6" id="KW-0012">Acyltransferase</keyword>
<dbReference type="STRING" id="526218.Sterm_3703"/>
<dbReference type="Pfam" id="PF01228">
    <property type="entry name" value="Gly_radical"/>
    <property type="match status" value="1"/>
</dbReference>
<feature type="domain" description="PFL" evidence="5">
    <location>
        <begin position="17"/>
        <end position="679"/>
    </location>
</feature>
<accession>D1ARQ1</accession>
<evidence type="ECO:0000256" key="1">
    <source>
        <dbReference type="ARBA" id="ARBA00022818"/>
    </source>
</evidence>
<dbReference type="SUPFAM" id="SSF51998">
    <property type="entry name" value="PFL-like glycyl radical enzymes"/>
    <property type="match status" value="1"/>
</dbReference>
<dbReference type="eggNOG" id="COG1882">
    <property type="taxonomic scope" value="Bacteria"/>
</dbReference>
<gene>
    <name evidence="6" type="ordered locus">Sterm_3703</name>
</gene>
<dbReference type="Gene3D" id="3.20.70.20">
    <property type="match status" value="1"/>
</dbReference>
<evidence type="ECO:0000259" key="4">
    <source>
        <dbReference type="PROSITE" id="PS51149"/>
    </source>
</evidence>
<dbReference type="PANTHER" id="PTHR43641:SF2">
    <property type="entry name" value="DEHYDRATASE YBIW-RELATED"/>
    <property type="match status" value="1"/>
</dbReference>
<dbReference type="PROSITE" id="PS51554">
    <property type="entry name" value="PFL"/>
    <property type="match status" value="1"/>
</dbReference>
<keyword evidence="2" id="KW-0456">Lyase</keyword>
<reference evidence="7" key="1">
    <citation type="submission" date="2009-09" db="EMBL/GenBank/DDBJ databases">
        <title>The complete chromosome of Sebaldella termitidis ATCC 33386.</title>
        <authorList>
            <consortium name="US DOE Joint Genome Institute (JGI-PGF)"/>
            <person name="Lucas S."/>
            <person name="Copeland A."/>
            <person name="Lapidus A."/>
            <person name="Glavina del Rio T."/>
            <person name="Dalin E."/>
            <person name="Tice H."/>
            <person name="Bruce D."/>
            <person name="Goodwin L."/>
            <person name="Pitluck S."/>
            <person name="Kyrpides N."/>
            <person name="Mavromatis K."/>
            <person name="Ivanova N."/>
            <person name="Mikhailova N."/>
            <person name="Sims D."/>
            <person name="Meincke L."/>
            <person name="Brettin T."/>
            <person name="Detter J.C."/>
            <person name="Han C."/>
            <person name="Larimer F."/>
            <person name="Land M."/>
            <person name="Hauser L."/>
            <person name="Markowitz V."/>
            <person name="Cheng J.F."/>
            <person name="Hugenholtz P."/>
            <person name="Woyke T."/>
            <person name="Wu D."/>
            <person name="Eisen J.A."/>
        </authorList>
    </citation>
    <scope>NUCLEOTIDE SEQUENCE [LARGE SCALE GENOMIC DNA]</scope>
    <source>
        <strain evidence="7">ATCC 33386 / NCTC 11300</strain>
    </source>
</reference>
<keyword evidence="7" id="KW-1185">Reference proteome</keyword>
<dbReference type="InterPro" id="IPR004184">
    <property type="entry name" value="PFL_dom"/>
</dbReference>
<dbReference type="GO" id="GO:0016829">
    <property type="term" value="F:lyase activity"/>
    <property type="evidence" value="ECO:0007669"/>
    <property type="project" value="UniProtKB-KW"/>
</dbReference>
<dbReference type="PANTHER" id="PTHR43641">
    <property type="entry name" value="FORMATE ACETYLTRANSFERASE 3-RELATED"/>
    <property type="match status" value="1"/>
</dbReference>